<name>A0A8J8MPI6_9FIRM</name>
<sequence>MDNETSLREIRMGNTILRSMPRSTATDIIIYMSDAAIGSESQISTSSQTYTAVECETIKVDVYVQKKNSNGYWTTVKTFSFTEENTDYVGVYPAYHDVESGSTYRTKAYRYATVDGTTYYDYNCSSETTIK</sequence>
<dbReference type="EMBL" id="CP058649">
    <property type="protein sequence ID" value="QUI24998.1"/>
    <property type="molecule type" value="Genomic_DNA"/>
</dbReference>
<accession>A0A8J8MPI6</accession>
<protein>
    <submittedName>
        <fullName evidence="1">Uncharacterized protein</fullName>
    </submittedName>
</protein>
<evidence type="ECO:0000313" key="2">
    <source>
        <dbReference type="Proteomes" id="UP000683246"/>
    </source>
</evidence>
<dbReference type="KEGG" id="vpy:HZI73_23080"/>
<dbReference type="RefSeq" id="WP_212695697.1">
    <property type="nucleotide sequence ID" value="NZ_CP058649.1"/>
</dbReference>
<evidence type="ECO:0000313" key="1">
    <source>
        <dbReference type="EMBL" id="QUI24998.1"/>
    </source>
</evidence>
<gene>
    <name evidence="1" type="ORF">HZI73_23080</name>
</gene>
<organism evidence="1 2">
    <name type="scientific">Vallitalea pronyensis</name>
    <dbReference type="NCBI Taxonomy" id="1348613"/>
    <lineage>
        <taxon>Bacteria</taxon>
        <taxon>Bacillati</taxon>
        <taxon>Bacillota</taxon>
        <taxon>Clostridia</taxon>
        <taxon>Lachnospirales</taxon>
        <taxon>Vallitaleaceae</taxon>
        <taxon>Vallitalea</taxon>
    </lineage>
</organism>
<proteinExistence type="predicted"/>
<dbReference type="Proteomes" id="UP000683246">
    <property type="component" value="Chromosome"/>
</dbReference>
<keyword evidence="2" id="KW-1185">Reference proteome</keyword>
<reference evidence="1" key="1">
    <citation type="submission" date="2020-07" db="EMBL/GenBank/DDBJ databases">
        <title>Vallitalea pronyensis genome.</title>
        <authorList>
            <person name="Postec A."/>
        </authorList>
    </citation>
    <scope>NUCLEOTIDE SEQUENCE</scope>
    <source>
        <strain evidence="1">FatNI3</strain>
    </source>
</reference>
<dbReference type="AlphaFoldDB" id="A0A8J8MPI6"/>